<evidence type="ECO:0000256" key="1">
    <source>
        <dbReference type="SAM" id="MobiDB-lite"/>
    </source>
</evidence>
<feature type="region of interest" description="Disordered" evidence="1">
    <location>
        <begin position="140"/>
        <end position="199"/>
    </location>
</feature>
<dbReference type="EMBL" id="JANPWB010000014">
    <property type="protein sequence ID" value="KAJ1096551.1"/>
    <property type="molecule type" value="Genomic_DNA"/>
</dbReference>
<feature type="region of interest" description="Disordered" evidence="1">
    <location>
        <begin position="317"/>
        <end position="343"/>
    </location>
</feature>
<gene>
    <name evidence="2" type="ORF">NDU88_001687</name>
</gene>
<reference evidence="2" key="1">
    <citation type="journal article" date="2022" name="bioRxiv">
        <title>Sequencing and chromosome-scale assembly of the giantPleurodeles waltlgenome.</title>
        <authorList>
            <person name="Brown T."/>
            <person name="Elewa A."/>
            <person name="Iarovenko S."/>
            <person name="Subramanian E."/>
            <person name="Araus A.J."/>
            <person name="Petzold A."/>
            <person name="Susuki M."/>
            <person name="Suzuki K.-i.T."/>
            <person name="Hayashi T."/>
            <person name="Toyoda A."/>
            <person name="Oliveira C."/>
            <person name="Osipova E."/>
            <person name="Leigh N.D."/>
            <person name="Simon A."/>
            <person name="Yun M.H."/>
        </authorList>
    </citation>
    <scope>NUCLEOTIDE SEQUENCE</scope>
    <source>
        <strain evidence="2">20211129_DDA</strain>
        <tissue evidence="2">Liver</tissue>
    </source>
</reference>
<accession>A0AAV7LZB4</accession>
<feature type="region of interest" description="Disordered" evidence="1">
    <location>
        <begin position="86"/>
        <end position="110"/>
    </location>
</feature>
<dbReference type="AlphaFoldDB" id="A0AAV7LZB4"/>
<keyword evidence="3" id="KW-1185">Reference proteome</keyword>
<proteinExistence type="predicted"/>
<evidence type="ECO:0000313" key="2">
    <source>
        <dbReference type="EMBL" id="KAJ1096551.1"/>
    </source>
</evidence>
<comment type="caution">
    <text evidence="2">The sequence shown here is derived from an EMBL/GenBank/DDBJ whole genome shotgun (WGS) entry which is preliminary data.</text>
</comment>
<sequence>MSCELKGQREQDGLSEVPEVQEDASPCSTEKGARDKYTTAAKGPALFRPRAETPLIDSVRCTAGHSGQVCRVSWQNKCDGPLQQQAGLSGCDDPASAATSDPEVQSPPPVPIHIRVMRNRVRTFMPCTCWIKSRFGRKPDGRVASGKLETRVEKEEDQEDGAASWTEDPTGNPPGSVDLQTSGAGGAQRSLRPRLRKRVASAGRSYPAASSVGHLASSLAWAIQEVGSISAPRSRPQPSSQFLSLCATAGLFTPQAGPHPCLLFQPPMAQAMAPRGPQPAGPIVVRAGLRVARLLPWARQPAPLPLRGRAASTVFNAPTGASAARPQAGPSTTQGRAGSKADS</sequence>
<dbReference type="Proteomes" id="UP001066276">
    <property type="component" value="Chromosome 10"/>
</dbReference>
<evidence type="ECO:0000313" key="3">
    <source>
        <dbReference type="Proteomes" id="UP001066276"/>
    </source>
</evidence>
<feature type="region of interest" description="Disordered" evidence="1">
    <location>
        <begin position="1"/>
        <end position="44"/>
    </location>
</feature>
<organism evidence="2 3">
    <name type="scientific">Pleurodeles waltl</name>
    <name type="common">Iberian ribbed newt</name>
    <dbReference type="NCBI Taxonomy" id="8319"/>
    <lineage>
        <taxon>Eukaryota</taxon>
        <taxon>Metazoa</taxon>
        <taxon>Chordata</taxon>
        <taxon>Craniata</taxon>
        <taxon>Vertebrata</taxon>
        <taxon>Euteleostomi</taxon>
        <taxon>Amphibia</taxon>
        <taxon>Batrachia</taxon>
        <taxon>Caudata</taxon>
        <taxon>Salamandroidea</taxon>
        <taxon>Salamandridae</taxon>
        <taxon>Pleurodelinae</taxon>
        <taxon>Pleurodeles</taxon>
    </lineage>
</organism>
<protein>
    <submittedName>
        <fullName evidence="2">Uncharacterized protein</fullName>
    </submittedName>
</protein>
<name>A0AAV7LZB4_PLEWA</name>
<feature type="compositionally biased region" description="Basic and acidic residues" evidence="1">
    <location>
        <begin position="1"/>
        <end position="12"/>
    </location>
</feature>